<dbReference type="PANTHER" id="PTHR47816">
    <property type="entry name" value="RIBOSOMAL RNA SMALL SUBUNIT METHYLTRANSFERASE C"/>
    <property type="match status" value="1"/>
</dbReference>
<feature type="domain" description="RlmG N-terminal" evidence="4">
    <location>
        <begin position="7"/>
        <end position="182"/>
    </location>
</feature>
<dbReference type="InterPro" id="IPR058679">
    <property type="entry name" value="RlmG_N"/>
</dbReference>
<dbReference type="SUPFAM" id="SSF53335">
    <property type="entry name" value="S-adenosyl-L-methionine-dependent methyltransferases"/>
    <property type="match status" value="1"/>
</dbReference>
<evidence type="ECO:0000313" key="6">
    <source>
        <dbReference type="Proteomes" id="UP000521748"/>
    </source>
</evidence>
<dbReference type="EC" id="2.1.1.172" evidence="5"/>
<proteinExistence type="predicted"/>
<dbReference type="GO" id="GO:0052914">
    <property type="term" value="F:16S rRNA (guanine(1207)-N(2))-methyltransferase activity"/>
    <property type="evidence" value="ECO:0007669"/>
    <property type="project" value="UniProtKB-EC"/>
</dbReference>
<dbReference type="InterPro" id="IPR029063">
    <property type="entry name" value="SAM-dependent_MTases_sf"/>
</dbReference>
<dbReference type="AlphaFoldDB" id="A0A7Y9S4M8"/>
<dbReference type="RefSeq" id="WP_179388234.1">
    <property type="nucleotide sequence ID" value="NZ_JACBYQ010000001.1"/>
</dbReference>
<reference evidence="5 6" key="1">
    <citation type="submission" date="2020-07" db="EMBL/GenBank/DDBJ databases">
        <title>Sequencing the genomes of 1000 actinobacteria strains.</title>
        <authorList>
            <person name="Klenk H.-P."/>
        </authorList>
    </citation>
    <scope>NUCLEOTIDE SEQUENCE [LARGE SCALE GENOMIC DNA]</scope>
    <source>
        <strain evidence="5 6">DSM 102047</strain>
    </source>
</reference>
<keyword evidence="1 5" id="KW-0489">Methyltransferase</keyword>
<dbReference type="Gene3D" id="3.40.50.150">
    <property type="entry name" value="Vaccinia Virus protein VP39"/>
    <property type="match status" value="2"/>
</dbReference>
<keyword evidence="2 5" id="KW-0808">Transferase</keyword>
<dbReference type="EMBL" id="JACBYQ010000001">
    <property type="protein sequence ID" value="NYE94474.1"/>
    <property type="molecule type" value="Genomic_DNA"/>
</dbReference>
<gene>
    <name evidence="5" type="ORF">FHU41_000695</name>
</gene>
<dbReference type="PANTHER" id="PTHR47816:SF5">
    <property type="entry name" value="RIBOSOMAL RNA LARGE SUBUNIT METHYLTRANSFERASE G"/>
    <property type="match status" value="1"/>
</dbReference>
<evidence type="ECO:0000256" key="2">
    <source>
        <dbReference type="ARBA" id="ARBA00022679"/>
    </source>
</evidence>
<accession>A0A7Y9S4M8</accession>
<keyword evidence="6" id="KW-1185">Reference proteome</keyword>
<organism evidence="5 6">
    <name type="scientific">Psychromicrobium silvestre</name>
    <dbReference type="NCBI Taxonomy" id="1645614"/>
    <lineage>
        <taxon>Bacteria</taxon>
        <taxon>Bacillati</taxon>
        <taxon>Actinomycetota</taxon>
        <taxon>Actinomycetes</taxon>
        <taxon>Micrococcales</taxon>
        <taxon>Micrococcaceae</taxon>
        <taxon>Psychromicrobium</taxon>
    </lineage>
</organism>
<comment type="caution">
    <text evidence="5">The sequence shown here is derived from an EMBL/GenBank/DDBJ whole genome shotgun (WGS) entry which is preliminary data.</text>
</comment>
<dbReference type="CDD" id="cd02440">
    <property type="entry name" value="AdoMet_MTases"/>
    <property type="match status" value="1"/>
</dbReference>
<dbReference type="InterPro" id="IPR046977">
    <property type="entry name" value="RsmC/RlmG"/>
</dbReference>
<evidence type="ECO:0000313" key="5">
    <source>
        <dbReference type="EMBL" id="NYE94474.1"/>
    </source>
</evidence>
<evidence type="ECO:0000259" key="4">
    <source>
        <dbReference type="Pfam" id="PF26049"/>
    </source>
</evidence>
<dbReference type="Proteomes" id="UP000521748">
    <property type="component" value="Unassembled WGS sequence"/>
</dbReference>
<dbReference type="InterPro" id="IPR007848">
    <property type="entry name" value="Small_mtfrase_dom"/>
</dbReference>
<dbReference type="Pfam" id="PF05175">
    <property type="entry name" value="MTS"/>
    <property type="match status" value="1"/>
</dbReference>
<sequence length="380" mass="41119">MANSTDFEIERLRRAPDIEAANLFAWDASDLLLLDEAADYQDLMGDDGVVVLGDAYGALSLGLAERYGVPRLRVYQDLSTGEEALRNNAHRFQREVRFDQLPLGEQLLSGARLILLQLPRSLVELEELVQNIALYAAPDAVLLAGGRIKHMTLAMNAVLGRYFSEVRAGLARQKSRLLTARVPLWPSDPLTFPQQRYLEELDLQLCAHGAVFSGTTLDIGTRFLLEQVTPDRLPTRGTGIDLGCGSGVIAATVARRSPELKVIATDRSAAAVASAAATAQANGISLETLRDDAAASLPAFCADVVLLNPPFHAGAAVHSGVALRLFDAAARLLKPGGQLWTVYNRHLSYRAALQRSVGSTELVAQNQKFVVTLSRSPGRE</sequence>
<evidence type="ECO:0000259" key="3">
    <source>
        <dbReference type="Pfam" id="PF05175"/>
    </source>
</evidence>
<feature type="domain" description="Methyltransferase small" evidence="3">
    <location>
        <begin position="203"/>
        <end position="372"/>
    </location>
</feature>
<evidence type="ECO:0000256" key="1">
    <source>
        <dbReference type="ARBA" id="ARBA00022603"/>
    </source>
</evidence>
<protein>
    <submittedName>
        <fullName evidence="5">16S rRNA (Guanine1207-N2)-methyltransferase</fullName>
        <ecNumber evidence="5">2.1.1.172</ecNumber>
    </submittedName>
</protein>
<dbReference type="Pfam" id="PF26049">
    <property type="entry name" value="RLMG_N"/>
    <property type="match status" value="1"/>
</dbReference>
<name>A0A7Y9S4M8_9MICC</name>